<name>A0A5E9FUA2_9MICO</name>
<dbReference type="EMBL" id="FNIB01000001">
    <property type="protein sequence ID" value="SDM57635.1"/>
    <property type="molecule type" value="Genomic_DNA"/>
</dbReference>
<protein>
    <recommendedName>
        <fullName evidence="4">DUF3618 domain-containing protein</fullName>
    </recommendedName>
</protein>
<accession>A0A5E9FUA2</accession>
<reference evidence="2 3" key="1">
    <citation type="submission" date="2016-10" db="EMBL/GenBank/DDBJ databases">
        <authorList>
            <person name="Varghese N."/>
            <person name="Submissions S."/>
        </authorList>
    </citation>
    <scope>NUCLEOTIDE SEQUENCE [LARGE SCALE GENOMIC DNA]</scope>
    <source>
        <strain evidence="2 3">CGMCC 1.11215</strain>
    </source>
</reference>
<gene>
    <name evidence="2" type="ORF">SAMN05216368_101355</name>
</gene>
<evidence type="ECO:0000313" key="3">
    <source>
        <dbReference type="Proteomes" id="UP000199639"/>
    </source>
</evidence>
<proteinExistence type="predicted"/>
<dbReference type="RefSeq" id="WP_233197216.1">
    <property type="nucleotide sequence ID" value="NZ_FNIB01000001.1"/>
</dbReference>
<keyword evidence="1" id="KW-1133">Transmembrane helix</keyword>
<evidence type="ECO:0000313" key="2">
    <source>
        <dbReference type="EMBL" id="SDM57635.1"/>
    </source>
</evidence>
<feature type="transmembrane region" description="Helical" evidence="1">
    <location>
        <begin position="66"/>
        <end position="90"/>
    </location>
</feature>
<keyword evidence="1" id="KW-0472">Membrane</keyword>
<sequence length="93" mass="9973">MTPNSGTQTEKHGIGDLRAEARHARAELASTLDAIEYKFNLPKQLRIKRRQLSHALRQLGEDSPAALVGIAVGAATVVGVIVWFGASAVAKNR</sequence>
<keyword evidence="1" id="KW-0812">Transmembrane</keyword>
<dbReference type="Proteomes" id="UP000199639">
    <property type="component" value="Unassembled WGS sequence"/>
</dbReference>
<dbReference type="STRING" id="1424659.SAMN05216368_101355"/>
<dbReference type="AlphaFoldDB" id="A0A5E9FUA2"/>
<evidence type="ECO:0000256" key="1">
    <source>
        <dbReference type="SAM" id="Phobius"/>
    </source>
</evidence>
<organism evidence="2 3">
    <name type="scientific">Cryobacterium flavum</name>
    <dbReference type="NCBI Taxonomy" id="1424659"/>
    <lineage>
        <taxon>Bacteria</taxon>
        <taxon>Bacillati</taxon>
        <taxon>Actinomycetota</taxon>
        <taxon>Actinomycetes</taxon>
        <taxon>Micrococcales</taxon>
        <taxon>Microbacteriaceae</taxon>
        <taxon>Cryobacterium</taxon>
    </lineage>
</organism>
<evidence type="ECO:0008006" key="4">
    <source>
        <dbReference type="Google" id="ProtNLM"/>
    </source>
</evidence>